<keyword evidence="2" id="KW-1185">Reference proteome</keyword>
<dbReference type="Proteomes" id="UP000320653">
    <property type="component" value="Unassembled WGS sequence"/>
</dbReference>
<evidence type="ECO:0000313" key="2">
    <source>
        <dbReference type="Proteomes" id="UP000320653"/>
    </source>
</evidence>
<organism evidence="1 2">
    <name type="scientific">Neorhizobium alkalisoli</name>
    <dbReference type="NCBI Taxonomy" id="528178"/>
    <lineage>
        <taxon>Bacteria</taxon>
        <taxon>Pseudomonadati</taxon>
        <taxon>Pseudomonadota</taxon>
        <taxon>Alphaproteobacteria</taxon>
        <taxon>Hyphomicrobiales</taxon>
        <taxon>Rhizobiaceae</taxon>
        <taxon>Rhizobium/Agrobacterium group</taxon>
        <taxon>Neorhizobium</taxon>
    </lineage>
</organism>
<gene>
    <name evidence="1" type="ORF">FHW37_1258</name>
</gene>
<reference evidence="1 2" key="1">
    <citation type="submission" date="2019-06" db="EMBL/GenBank/DDBJ databases">
        <title>Sorghum-associated microbial communities from plants grown in Nebraska, USA.</title>
        <authorList>
            <person name="Schachtman D."/>
        </authorList>
    </citation>
    <scope>NUCLEOTIDE SEQUENCE [LARGE SCALE GENOMIC DNA]</scope>
    <source>
        <strain evidence="1 2">1225</strain>
    </source>
</reference>
<name>A0A561PUM3_9HYPH</name>
<protein>
    <recommendedName>
        <fullName evidence="3">NUDIX domain-containing protein</fullName>
    </recommendedName>
</protein>
<evidence type="ECO:0000313" key="1">
    <source>
        <dbReference type="EMBL" id="TWF41825.1"/>
    </source>
</evidence>
<sequence length="86" mass="9754">MEEAGIMGFVKKKPLGYYTYVKSLQKPPYLVSVHLLKVESTVANFLEKGQRQQRWLTPMEAALLVEEPELKAMFRLVTALGSEPQA</sequence>
<dbReference type="EMBL" id="VIWP01000025">
    <property type="protein sequence ID" value="TWF41825.1"/>
    <property type="molecule type" value="Genomic_DNA"/>
</dbReference>
<proteinExistence type="predicted"/>
<dbReference type="AlphaFoldDB" id="A0A561PUM3"/>
<evidence type="ECO:0008006" key="3">
    <source>
        <dbReference type="Google" id="ProtNLM"/>
    </source>
</evidence>
<accession>A0A561PUM3</accession>
<comment type="caution">
    <text evidence="1">The sequence shown here is derived from an EMBL/GenBank/DDBJ whole genome shotgun (WGS) entry which is preliminary data.</text>
</comment>
<dbReference type="Gene3D" id="3.90.79.10">
    <property type="entry name" value="Nucleoside Triphosphate Pyrophosphohydrolase"/>
    <property type="match status" value="1"/>
</dbReference>